<feature type="compositionally biased region" description="Basic and acidic residues" evidence="1">
    <location>
        <begin position="181"/>
        <end position="193"/>
    </location>
</feature>
<proteinExistence type="predicted"/>
<dbReference type="AlphaFoldDB" id="A0AAD8NNY8"/>
<feature type="region of interest" description="Disordered" evidence="1">
    <location>
        <begin position="224"/>
        <end position="338"/>
    </location>
</feature>
<feature type="compositionally biased region" description="Basic residues" evidence="1">
    <location>
        <begin position="249"/>
        <end position="263"/>
    </location>
</feature>
<feature type="region of interest" description="Disordered" evidence="1">
    <location>
        <begin position="175"/>
        <end position="208"/>
    </location>
</feature>
<gene>
    <name evidence="2" type="ORF">QVD17_31558</name>
</gene>
<sequence length="338" mass="36936">MISYVNWFKHYTSVYKTIAKSKVSIRRLTFKHTMVLEIEQYNGGYRQQTHSKYQGPTGGYNSYHGVTEYTSPYSGSFQVPTYPPSHGPYHQSGWSSGGDYYGSGANHYPGGNMLAPVKPAVGAYESSYYEGSYTNENSHHPVHGYGSPHNPGHGSPTGLGKTSGFGVAITNETNKLTHGHNNHENSYDAHDNSHNASHGNPTNFGKASGFGGAITNQINKLKNGYENSYTHDNSHHSGHDSPYNQGHGSPHHHGHGSRHHHGHGGYEKTHSFGSAIKNKFNNLTHQGHNNYGHGNPNYGQGRPNFGHGSQNYGHGGHNGVNHGQQPSWIVKGLDDDDE</sequence>
<name>A0AAD8NNY8_TARER</name>
<evidence type="ECO:0000256" key="1">
    <source>
        <dbReference type="SAM" id="MobiDB-lite"/>
    </source>
</evidence>
<protein>
    <submittedName>
        <fullName evidence="2">Uncharacterized protein</fullName>
    </submittedName>
</protein>
<dbReference type="EMBL" id="JAUHHV010000008">
    <property type="protein sequence ID" value="KAK1415772.1"/>
    <property type="molecule type" value="Genomic_DNA"/>
</dbReference>
<evidence type="ECO:0000313" key="3">
    <source>
        <dbReference type="Proteomes" id="UP001229421"/>
    </source>
</evidence>
<feature type="compositionally biased region" description="Polar residues" evidence="1">
    <location>
        <begin position="194"/>
        <end position="205"/>
    </location>
</feature>
<evidence type="ECO:0000313" key="2">
    <source>
        <dbReference type="EMBL" id="KAK1415772.1"/>
    </source>
</evidence>
<feature type="compositionally biased region" description="Low complexity" evidence="1">
    <location>
        <begin position="285"/>
        <end position="301"/>
    </location>
</feature>
<comment type="caution">
    <text evidence="2">The sequence shown here is derived from an EMBL/GenBank/DDBJ whole genome shotgun (WGS) entry which is preliminary data.</text>
</comment>
<feature type="region of interest" description="Disordered" evidence="1">
    <location>
        <begin position="139"/>
        <end position="161"/>
    </location>
</feature>
<accession>A0AAD8NNY8</accession>
<keyword evidence="3" id="KW-1185">Reference proteome</keyword>
<organism evidence="2 3">
    <name type="scientific">Tagetes erecta</name>
    <name type="common">African marigold</name>
    <dbReference type="NCBI Taxonomy" id="13708"/>
    <lineage>
        <taxon>Eukaryota</taxon>
        <taxon>Viridiplantae</taxon>
        <taxon>Streptophyta</taxon>
        <taxon>Embryophyta</taxon>
        <taxon>Tracheophyta</taxon>
        <taxon>Spermatophyta</taxon>
        <taxon>Magnoliopsida</taxon>
        <taxon>eudicotyledons</taxon>
        <taxon>Gunneridae</taxon>
        <taxon>Pentapetalae</taxon>
        <taxon>asterids</taxon>
        <taxon>campanulids</taxon>
        <taxon>Asterales</taxon>
        <taxon>Asteraceae</taxon>
        <taxon>Asteroideae</taxon>
        <taxon>Heliantheae alliance</taxon>
        <taxon>Tageteae</taxon>
        <taxon>Tagetes</taxon>
    </lineage>
</organism>
<dbReference type="Proteomes" id="UP001229421">
    <property type="component" value="Unassembled WGS sequence"/>
</dbReference>
<reference evidence="2" key="1">
    <citation type="journal article" date="2023" name="bioRxiv">
        <title>Improved chromosome-level genome assembly for marigold (Tagetes erecta).</title>
        <authorList>
            <person name="Jiang F."/>
            <person name="Yuan L."/>
            <person name="Wang S."/>
            <person name="Wang H."/>
            <person name="Xu D."/>
            <person name="Wang A."/>
            <person name="Fan W."/>
        </authorList>
    </citation>
    <scope>NUCLEOTIDE SEQUENCE</scope>
    <source>
        <strain evidence="2">WSJ</strain>
        <tissue evidence="2">Leaf</tissue>
    </source>
</reference>